<sequence>MSGSGSSSSPQSQQDRLNKAAIVIRRLQEKLQAFEQAKAEPIAIVGMGCRFPGGANSPEAYWSLLDEGRDAIQPLDSRWALIGARPGDEAPRWAGLLTEPVDRFDAEFFGIAPREARSLDPQHRLLLEVAWEAFEDARMPAKGLEGSRTGVFLGAMSTDYLDLVEKQPASEQDAYGTIGNLLSIAAGRLSYTLGLQGPCLTVDTACSAALVAVHLACLSLRARECDRALAGGVNLILSPVTMDAWSRTQALSADGRCRTFDATANGFVRGEGCGMVVLKRLSDAQRDGDRIWALIRGSAVNQDGRSMGLTAPNALAQEALLREALESARVDAASIGYVETHGTGTVLGDPIEVEALRAVLGTPRPNGERCVLGAVKTNLGHLEAAAGMAGLIKATLALTNERIPKNLHFRARNPLIEIDGTALALATEPVSWPRSERPRFAGVSSFGMSGTNAHVVLEEAPTAAAMPATQDRAAELFVLSAKNEAALAAQAARLREHLLAHPELGFSDVAASLVTTRSPMEHRLAVAATSPEGLRSALDAAAQGQTPTGVVRGRTGGRRGKVAFLFTGQGAQVAGMGRGLHAAWPAFREAFDRCVALFDGELKLGRPLREVMWAEPGSADAGLLDQTGYTQPALFTVEYALWALWRSWGVEPELVAGHSIGELVAAHVAGVFSLEDAVRLVAARGRLMQALPSGGAMVSIAAAEEEVLAAVKPHAATVSIAAVNGPAQVVIAGEAEAVKAIAAGFSARGVRTKALTVSHAFHSPLMDPMLAGFQQVAEKVKYQPATLPLVSNVSGKLAGAEVGTAAYWVRHVREAVRFADGVKALHKAGAGTFIELGPKATLLGLVPACVPETEPVLVASLRSGRDEAASILEGVGGWWAAGGAVDWKVLFPEGGRRVSLPTYAWQRQRHWLEAAPVLQRVASADRSADWFYRVDWPEAPRAGAEARVAGSGRWLVLADARGFGSAVAAALSARGQSCTLMHTAEVSVITETLAGQGDWQGVLYLGGLDAEVAYEASAEEVSGATRAAVAPLLNLVRVLGAGRRPPRLWVVTRGACAVGAQSTVAACQSALWGMGRVIAVEHPAAWGGLIDLDAQYSASEVEALVTELLSPDGEDQLAFRQGRRHVARLVSAPPESSSAPVTLSEQGSYLVTGGLGPLGLYVAQWLVERGARHLVLTGRRGLETPGAAEAVAKLEALGARVKVAAVDVADAEAMASLVNAAEPPLRGVVHAAGLVEDKLLAHQDEDPLARVLRPKVDGAWLLHTLTRERPLDLFVLFSSLAAVAGSAGQGAYAAANSFLDALATVRRGRGLPALSIGWGLWAEGGMGTQAQRREQEAVGVLAMDRVSALSALERLVSTGATQQVVAWLDRKVLGGTASHTSRNRLMERLRGDAEAPKASTPRQWRGMSVAEARPALHTLVSGIVADVLGFSAPAALDASRGFAEQGLDSLMAVQIRNRLQQALDAPLSVTLAFDHPTVERVVAHLLTDVLDLEDRASARTAHSAVADEPIAIIGAACRLPGGVDGLEDYWRLLMDERIAVTDVPADRWAPTEGPNKGGFLRQVDTFDPAFFRISPREAASLDPQQRLLLEVSWEALEESGQDPTVLRESATGVFVGIGPNEYGERLEGDTDEASALYGATGNALSFTAGRLSFFLGLHGPSLAVDTACSSSLVALHLGCRSLLQGECDRALVGGVNVLVSPRNFVALSRMRALSPDGRCKTFSADADGYGRGEGCAVVVLKRLSQAQRDGDRILAVIRGTAVNHDGPSSGLTVPSGPAQQAVLRQALAQAGAAPAEVDFIECHGTGTSLGDPIEVQALASVYGEGRPAERPVMLGAVKANLGHLEPAAGLAGVLKVALALGHERIPAQPGLSALNPHLPWDTLPVAVARQATDWPRGSRPRLAGVSSFGLSGTNAHVVLEEAPLVEAPPTAAPERSSELIVLSAKSDAALDAQAARLAAHLEAHPEQGLGDMAFSLATTRASMEQRLAVVASSREGLLEALKQAAQAQTPAGAVRGRTATGAGKVVFVFPGQGSQWLGMGRKLLAEEPAFREALEACDKAIQAEAGWSLLKELAADESTSQLGRIDVVQPVLFAVEVALAALWRAWGVEPDAVVGHSMGEVAAAYVAGALSLEDAAAIICRRSVLLRRISGQGEMAVVELSRAEAEAALVGYEDRLSVAVSNSPRSTVLAGDPKALAEVLAALEGKGVFCRRVKVDVASHSPQVEPLREDLLAALSQLAPKRATVAMRSTVTGELVEGPELLANYWADNLRQPVRFGDAVQELLDGGHGLFIEMSPHPILTMPVEEMRRASGKDGVAAGSLRRGQEERGALLETLGALWTQGYPVAWERQFPAGGQRVSLPTYAWQRERHWIDAPTSEVKGPRGRVHTGGHPLLGEALTVSTQAGMRLWETTLDPKRLPWLGDHRVQGAVVFPGAGYLEMALAAGAEALGAGAFRVTDVSFVEALVFAGEAPVEVQVVTTEERPGLLRFQVASRQPAASRDAWLVHARGSLRSVERAEAPAPVDVAGLRARPGVVMPASAAYAALGEMGLQFGPAFQGVAEFWRGEGEALGRVRLPEAAGGAQSYQVHPALLDACFQVMVGTLNDTDKAPWVPVEVGALRLLQRPHGELWCHLRIQPDEAKDSSKGGPLLRSADIRVADATGALVAEVTGLVVRRLASEASHDEQDGWFMELAWEPANVPAAKSVAGRFLLLGDGGGVGAALRTALEASGHTVIQAVAGAAGKVPAGVLPLNDSNAASVRALLTSAFRGQAPTAVVHLRGLEGEGTLEASAVEAALARGCDSVLATVQAVTEMGYRDAPRLWVLTRGAQPTGGGEVAVAQAPVLGLGRAIAMEHPELRCARVDLDPSRPGEELQGLVAELLADDAEDEVALRGRERRVARLVRKTPESGSSERLEPANGRSFRLEIDKPGVLDDLLLRVTERRPPGPGEVEIAVEAAGLNFLDVLLALGVMPDDMPGAADGPLVLGGECAGRIVAVGEGVSGLSVGQPVIALARASFASHVTAPAALVVPRPDSLSASQGAAIPIVYLTAWYALSKVARLQKGERVLIHAATGGVGLAAVQWAQHVGAEVYATAGTPEKRAYLQSLGVKYVSDSRSDRFVSDVLEWTGGEGVDVVLNSLSGELIAKSFALLRSHGRFVELGKRDYYANNQLGLRPFLRNLSFSLVDLRGMSVERPAWVRALLEELLGLFAQGVVRGLPVESFPVSRAADAFQKMAQGHHIGKLVLALEDPEARIRVRAESGASAIRGDGSYLITGGLGGLGLSVAGWLAEKGAGHVVLMGRSGAANAEQQAAVAALEARGTRVTVAKADVAERAHVERVLDGVRSSGMPLRGVIHAAGLLDDGLLLQQTPARLRKVMAPKVQGALHLHTLTRGMPLDFFVLYASGAGILGSPGQGNYAAANTFLDALAHHRRREGLPGLSIDWGAFSGVGLAAAQENRGARLASRGLRNLTADEGLVTLERLLQGGSAQSAVLPFDVRQWVEFYPAAASSPLLSRLRAEQPHERRAVAGDGALAEKLAAAAPEARATVLLEFLRGEAARVLRIAENKFDTQAPLTSLGMDSLMGLELRNRIEGALGIKVPATLLWTYPTVLALSRHLAGEATETAPAEAPPPPKEDLTAAIEAMSQDELMMLIAEEAKTLT</sequence>
<keyword evidence="3" id="KW-0808">Transferase</keyword>
<dbReference type="InterPro" id="IPR016039">
    <property type="entry name" value="Thiolase-like"/>
</dbReference>
<dbReference type="FunFam" id="3.40.50.720:FF:000209">
    <property type="entry name" value="Polyketide synthase Pks12"/>
    <property type="match status" value="1"/>
</dbReference>
<dbReference type="InterPro" id="IPR020843">
    <property type="entry name" value="ER"/>
</dbReference>
<dbReference type="InterPro" id="IPR020806">
    <property type="entry name" value="PKS_PP-bd"/>
</dbReference>
<dbReference type="PROSITE" id="PS52019">
    <property type="entry name" value="PKS_MFAS_DH"/>
    <property type="match status" value="1"/>
</dbReference>
<dbReference type="GO" id="GO:0004315">
    <property type="term" value="F:3-oxoacyl-[acyl-carrier-protein] synthase activity"/>
    <property type="evidence" value="ECO:0007669"/>
    <property type="project" value="InterPro"/>
</dbReference>
<dbReference type="Pfam" id="PF08659">
    <property type="entry name" value="KR"/>
    <property type="match status" value="2"/>
</dbReference>
<dbReference type="Gene3D" id="3.90.180.10">
    <property type="entry name" value="Medium-chain alcohol dehydrogenases, catalytic domain"/>
    <property type="match status" value="1"/>
</dbReference>
<dbReference type="InterPro" id="IPR042104">
    <property type="entry name" value="PKS_dehydratase_sf"/>
</dbReference>
<dbReference type="GO" id="GO:0004312">
    <property type="term" value="F:fatty acid synthase activity"/>
    <property type="evidence" value="ECO:0007669"/>
    <property type="project" value="TreeGrafter"/>
</dbReference>
<dbReference type="InterPro" id="IPR014031">
    <property type="entry name" value="Ketoacyl_synth_C"/>
</dbReference>
<dbReference type="InterPro" id="IPR020807">
    <property type="entry name" value="PKS_DH"/>
</dbReference>
<evidence type="ECO:0000259" key="8">
    <source>
        <dbReference type="PROSITE" id="PS52004"/>
    </source>
</evidence>
<dbReference type="InterPro" id="IPR020841">
    <property type="entry name" value="PKS_Beta-ketoAc_synthase_dom"/>
</dbReference>
<dbReference type="InterPro" id="IPR013154">
    <property type="entry name" value="ADH-like_N"/>
</dbReference>
<dbReference type="InterPro" id="IPR014043">
    <property type="entry name" value="Acyl_transferase_dom"/>
</dbReference>
<feature type="domain" description="Carrier" evidence="7">
    <location>
        <begin position="1414"/>
        <end position="1489"/>
    </location>
</feature>
<dbReference type="Gene3D" id="3.30.70.3290">
    <property type="match status" value="2"/>
</dbReference>
<evidence type="ECO:0000313" key="11">
    <source>
        <dbReference type="Proteomes" id="UP000518300"/>
    </source>
</evidence>
<dbReference type="SUPFAM" id="SSF55048">
    <property type="entry name" value="Probable ACP-binding domain of malonyl-CoA ACP transacylase"/>
    <property type="match status" value="2"/>
</dbReference>
<dbReference type="SMART" id="SM00822">
    <property type="entry name" value="PKS_KR"/>
    <property type="match status" value="2"/>
</dbReference>
<dbReference type="InterPro" id="IPR001227">
    <property type="entry name" value="Ac_transferase_dom_sf"/>
</dbReference>
<feature type="domain" description="Carrier" evidence="7">
    <location>
        <begin position="3544"/>
        <end position="3621"/>
    </location>
</feature>
<dbReference type="Pfam" id="PF21089">
    <property type="entry name" value="PKS_DH_N"/>
    <property type="match status" value="1"/>
</dbReference>
<dbReference type="CDD" id="cd08955">
    <property type="entry name" value="KR_2_FAS_SDR_x"/>
    <property type="match status" value="2"/>
</dbReference>
<dbReference type="GO" id="GO:0031177">
    <property type="term" value="F:phosphopantetheine binding"/>
    <property type="evidence" value="ECO:0007669"/>
    <property type="project" value="InterPro"/>
</dbReference>
<feature type="active site" description="Proton donor; for dehydratase activity" evidence="6">
    <location>
        <position position="2593"/>
    </location>
</feature>
<keyword evidence="1" id="KW-0596">Phosphopantetheine</keyword>
<feature type="domain" description="Ketosynthase family 3 (KS3)" evidence="8">
    <location>
        <begin position="1507"/>
        <end position="1921"/>
    </location>
</feature>
<dbReference type="Gene3D" id="3.40.47.10">
    <property type="match status" value="2"/>
</dbReference>
<dbReference type="Pfam" id="PF08240">
    <property type="entry name" value="ADH_N"/>
    <property type="match status" value="1"/>
</dbReference>
<dbReference type="Pfam" id="PF22621">
    <property type="entry name" value="CurL-like_PKS_C"/>
    <property type="match status" value="1"/>
</dbReference>
<dbReference type="GO" id="GO:0006633">
    <property type="term" value="P:fatty acid biosynthetic process"/>
    <property type="evidence" value="ECO:0007669"/>
    <property type="project" value="InterPro"/>
</dbReference>
<dbReference type="Pfam" id="PF00698">
    <property type="entry name" value="Acyl_transf_1"/>
    <property type="match status" value="2"/>
</dbReference>
<dbReference type="InterPro" id="IPR049552">
    <property type="entry name" value="PKS_DH_N"/>
</dbReference>
<dbReference type="RefSeq" id="WP_169347329.1">
    <property type="nucleotide sequence ID" value="NZ_JABBJJ010000120.1"/>
</dbReference>
<dbReference type="SMART" id="SM00829">
    <property type="entry name" value="PKS_ER"/>
    <property type="match status" value="1"/>
</dbReference>
<reference evidence="10 11" key="1">
    <citation type="submission" date="2020-04" db="EMBL/GenBank/DDBJ databases">
        <title>Draft genome of Pyxidicoccus fallax type strain.</title>
        <authorList>
            <person name="Whitworth D.E."/>
        </authorList>
    </citation>
    <scope>NUCLEOTIDE SEQUENCE [LARGE SCALE GENOMIC DNA]</scope>
    <source>
        <strain evidence="10 11">DSM 14698</strain>
    </source>
</reference>
<dbReference type="CDD" id="cd00833">
    <property type="entry name" value="PKS"/>
    <property type="match status" value="2"/>
</dbReference>
<dbReference type="SUPFAM" id="SSF47336">
    <property type="entry name" value="ACP-like"/>
    <property type="match status" value="2"/>
</dbReference>
<dbReference type="FunFam" id="3.40.366.10:FF:000002">
    <property type="entry name" value="Probable polyketide synthase 2"/>
    <property type="match status" value="2"/>
</dbReference>
<dbReference type="Pfam" id="PF00550">
    <property type="entry name" value="PP-binding"/>
    <property type="match status" value="2"/>
</dbReference>
<dbReference type="InterPro" id="IPR016036">
    <property type="entry name" value="Malonyl_transacylase_ACP-bd"/>
</dbReference>
<evidence type="ECO:0000313" key="10">
    <source>
        <dbReference type="EMBL" id="NMO18054.1"/>
    </source>
</evidence>
<dbReference type="Gene3D" id="3.10.129.110">
    <property type="entry name" value="Polyketide synthase dehydratase"/>
    <property type="match status" value="1"/>
</dbReference>
<dbReference type="CDD" id="cd05195">
    <property type="entry name" value="enoyl_red"/>
    <property type="match status" value="1"/>
</dbReference>
<dbReference type="SMART" id="SM00825">
    <property type="entry name" value="PKS_KS"/>
    <property type="match status" value="2"/>
</dbReference>
<feature type="active site" description="Proton acceptor; for dehydratase activity" evidence="6">
    <location>
        <position position="2424"/>
    </location>
</feature>
<dbReference type="InterPro" id="IPR020719">
    <property type="entry name" value="RNA3'_term_phos_cycl-like_CS"/>
</dbReference>
<dbReference type="SMART" id="SM01294">
    <property type="entry name" value="PKS_PP_betabranch"/>
    <property type="match status" value="2"/>
</dbReference>
<evidence type="ECO:0000256" key="4">
    <source>
        <dbReference type="ARBA" id="ARBA00023268"/>
    </source>
</evidence>
<evidence type="ECO:0000256" key="6">
    <source>
        <dbReference type="PROSITE-ProRule" id="PRU01363"/>
    </source>
</evidence>
<dbReference type="GO" id="GO:0016491">
    <property type="term" value="F:oxidoreductase activity"/>
    <property type="evidence" value="ECO:0007669"/>
    <property type="project" value="InterPro"/>
</dbReference>
<dbReference type="PROSITE" id="PS00012">
    <property type="entry name" value="PHOSPHOPANTETHEINE"/>
    <property type="match status" value="1"/>
</dbReference>
<dbReference type="PANTHER" id="PTHR43775">
    <property type="entry name" value="FATTY ACID SYNTHASE"/>
    <property type="match status" value="1"/>
</dbReference>
<dbReference type="InterPro" id="IPR036291">
    <property type="entry name" value="NAD(P)-bd_dom_sf"/>
</dbReference>
<dbReference type="Pfam" id="PF16197">
    <property type="entry name" value="KAsynt_C_assoc"/>
    <property type="match status" value="1"/>
</dbReference>
<dbReference type="Pfam" id="PF13602">
    <property type="entry name" value="ADH_zinc_N_2"/>
    <property type="match status" value="1"/>
</dbReference>
<dbReference type="FunFam" id="3.40.47.10:FF:000019">
    <property type="entry name" value="Polyketide synthase type I"/>
    <property type="match status" value="2"/>
</dbReference>
<evidence type="ECO:0000256" key="1">
    <source>
        <dbReference type="ARBA" id="ARBA00022450"/>
    </source>
</evidence>
<proteinExistence type="predicted"/>
<evidence type="ECO:0000256" key="3">
    <source>
        <dbReference type="ARBA" id="ARBA00022679"/>
    </source>
</evidence>
<keyword evidence="11" id="KW-1185">Reference proteome</keyword>
<dbReference type="SUPFAM" id="SSF52151">
    <property type="entry name" value="FabD/lysophospholipase-like"/>
    <property type="match status" value="2"/>
</dbReference>
<feature type="region of interest" description="N-terminal hotdog fold" evidence="6">
    <location>
        <begin position="2391"/>
        <end position="2518"/>
    </location>
</feature>
<dbReference type="PROSITE" id="PS01287">
    <property type="entry name" value="RTC"/>
    <property type="match status" value="1"/>
</dbReference>
<dbReference type="InterPro" id="IPR009081">
    <property type="entry name" value="PP-bd_ACP"/>
</dbReference>
<name>A0A848LK54_9BACT</name>
<comment type="caution">
    <text evidence="10">The sequence shown here is derived from an EMBL/GenBank/DDBJ whole genome shotgun (WGS) entry which is preliminary data.</text>
</comment>
<dbReference type="InterPro" id="IPR011032">
    <property type="entry name" value="GroES-like_sf"/>
</dbReference>
<gene>
    <name evidence="10" type="ORF">HG543_24805</name>
</gene>
<dbReference type="Gene3D" id="3.40.366.10">
    <property type="entry name" value="Malonyl-Coenzyme A Acyl Carrier Protein, domain 2"/>
    <property type="match status" value="2"/>
</dbReference>
<dbReference type="PROSITE" id="PS50075">
    <property type="entry name" value="CARRIER"/>
    <property type="match status" value="2"/>
</dbReference>
<dbReference type="Gene3D" id="3.40.50.720">
    <property type="entry name" value="NAD(P)-binding Rossmann-like Domain"/>
    <property type="match status" value="4"/>
</dbReference>
<dbReference type="InterPro" id="IPR032821">
    <property type="entry name" value="PKS_assoc"/>
</dbReference>
<dbReference type="Pfam" id="PF14765">
    <property type="entry name" value="PS-DH"/>
    <property type="match status" value="1"/>
</dbReference>
<accession>A0A848LK54</accession>
<dbReference type="InterPro" id="IPR006162">
    <property type="entry name" value="Ppantetheine_attach_site"/>
</dbReference>
<dbReference type="InterPro" id="IPR036736">
    <property type="entry name" value="ACP-like_sf"/>
</dbReference>
<dbReference type="Pfam" id="PF00109">
    <property type="entry name" value="ketoacyl-synt"/>
    <property type="match status" value="2"/>
</dbReference>
<dbReference type="PANTHER" id="PTHR43775:SF37">
    <property type="entry name" value="SI:DKEY-61P9.11"/>
    <property type="match status" value="1"/>
</dbReference>
<dbReference type="SUPFAM" id="SSF53901">
    <property type="entry name" value="Thiolase-like"/>
    <property type="match status" value="2"/>
</dbReference>
<dbReference type="PROSITE" id="PS00606">
    <property type="entry name" value="KS3_1"/>
    <property type="match status" value="2"/>
</dbReference>
<dbReference type="InterPro" id="IPR016035">
    <property type="entry name" value="Acyl_Trfase/lysoPLipase"/>
</dbReference>
<organism evidence="10 11">
    <name type="scientific">Pyxidicoccus fallax</name>
    <dbReference type="NCBI Taxonomy" id="394095"/>
    <lineage>
        <taxon>Bacteria</taxon>
        <taxon>Pseudomonadati</taxon>
        <taxon>Myxococcota</taxon>
        <taxon>Myxococcia</taxon>
        <taxon>Myxococcales</taxon>
        <taxon>Cystobacterineae</taxon>
        <taxon>Myxococcaceae</taxon>
        <taxon>Pyxidicoccus</taxon>
    </lineage>
</organism>
<feature type="domain" description="Ketosynthase family 3 (KS3)" evidence="8">
    <location>
        <begin position="39"/>
        <end position="459"/>
    </location>
</feature>
<dbReference type="InterPro" id="IPR057326">
    <property type="entry name" value="KR_dom"/>
</dbReference>
<dbReference type="InterPro" id="IPR049900">
    <property type="entry name" value="PKS_mFAS_DH"/>
</dbReference>
<dbReference type="InterPro" id="IPR049551">
    <property type="entry name" value="PKS_DH_C"/>
</dbReference>
<dbReference type="SMART" id="SM00823">
    <property type="entry name" value="PKS_PP"/>
    <property type="match status" value="2"/>
</dbReference>
<dbReference type="InterPro" id="IPR050091">
    <property type="entry name" value="PKS_NRPS_Biosynth_Enz"/>
</dbReference>
<dbReference type="Pfam" id="PF02801">
    <property type="entry name" value="Ketoacyl-synt_C"/>
    <property type="match status" value="2"/>
</dbReference>
<keyword evidence="4" id="KW-0511">Multifunctional enzyme</keyword>
<dbReference type="SUPFAM" id="SSF50129">
    <property type="entry name" value="GroES-like"/>
    <property type="match status" value="1"/>
</dbReference>
<dbReference type="EMBL" id="JABBJJ010000120">
    <property type="protein sequence ID" value="NMO18054.1"/>
    <property type="molecule type" value="Genomic_DNA"/>
</dbReference>
<dbReference type="InterPro" id="IPR013968">
    <property type="entry name" value="PKS_KR"/>
</dbReference>
<dbReference type="PROSITE" id="PS52004">
    <property type="entry name" value="KS3_2"/>
    <property type="match status" value="2"/>
</dbReference>
<dbReference type="SMART" id="SM00827">
    <property type="entry name" value="PKS_AT"/>
    <property type="match status" value="2"/>
</dbReference>
<dbReference type="Gene3D" id="1.10.1200.10">
    <property type="entry name" value="ACP-like"/>
    <property type="match status" value="2"/>
</dbReference>
<keyword evidence="2" id="KW-0597">Phosphoprotein</keyword>
<feature type="region of interest" description="C-terminal hotdog fold" evidence="6">
    <location>
        <begin position="2533"/>
        <end position="2682"/>
    </location>
</feature>
<evidence type="ECO:0000256" key="2">
    <source>
        <dbReference type="ARBA" id="ARBA00022553"/>
    </source>
</evidence>
<dbReference type="InterPro" id="IPR018201">
    <property type="entry name" value="Ketoacyl_synth_AS"/>
</dbReference>
<evidence type="ECO:0000259" key="7">
    <source>
        <dbReference type="PROSITE" id="PS50075"/>
    </source>
</evidence>
<evidence type="ECO:0000256" key="5">
    <source>
        <dbReference type="ARBA" id="ARBA00054155"/>
    </source>
</evidence>
<dbReference type="SUPFAM" id="SSF51735">
    <property type="entry name" value="NAD(P)-binding Rossmann-fold domains"/>
    <property type="match status" value="5"/>
</dbReference>
<protein>
    <submittedName>
        <fullName evidence="10">SDR family NAD(P)-dependent oxidoreductase</fullName>
    </submittedName>
</protein>
<dbReference type="SMART" id="SM00826">
    <property type="entry name" value="PKS_DH"/>
    <property type="match status" value="1"/>
</dbReference>
<feature type="domain" description="PKS/mFAS DH" evidence="9">
    <location>
        <begin position="2391"/>
        <end position="2682"/>
    </location>
</feature>
<dbReference type="InterPro" id="IPR014030">
    <property type="entry name" value="Ketoacyl_synth_N"/>
</dbReference>
<evidence type="ECO:0000259" key="9">
    <source>
        <dbReference type="PROSITE" id="PS52019"/>
    </source>
</evidence>
<dbReference type="Proteomes" id="UP000518300">
    <property type="component" value="Unassembled WGS sequence"/>
</dbReference>
<comment type="function">
    <text evidence="5">Involved in production of the polyketide antibiotic thailandamide.</text>
</comment>